<comment type="catalytic activity">
    <reaction evidence="11">
        <text>N(6)-(1,2-dicarboxyethyl)-AMP = fumarate + AMP</text>
        <dbReference type="Rhea" id="RHEA:16853"/>
        <dbReference type="ChEBI" id="CHEBI:29806"/>
        <dbReference type="ChEBI" id="CHEBI:57567"/>
        <dbReference type="ChEBI" id="CHEBI:456215"/>
        <dbReference type="EC" id="4.3.2.2"/>
    </reaction>
    <physiologicalReaction direction="left-to-right" evidence="11">
        <dbReference type="Rhea" id="RHEA:16854"/>
    </physiologicalReaction>
</comment>
<evidence type="ECO:0000256" key="9">
    <source>
        <dbReference type="ARBA" id="ARBA00025012"/>
    </source>
</evidence>
<evidence type="ECO:0000256" key="2">
    <source>
        <dbReference type="ARBA" id="ARBA00004734"/>
    </source>
</evidence>
<evidence type="ECO:0000259" key="15">
    <source>
        <dbReference type="Pfam" id="PF08328"/>
    </source>
</evidence>
<dbReference type="InterPro" id="IPR047136">
    <property type="entry name" value="PurB_bact"/>
</dbReference>
<dbReference type="InterPro" id="IPR008948">
    <property type="entry name" value="L-Aspartase-like"/>
</dbReference>
<sequence length="460" mass="50862">MQLTALSAISPIDGRYASKTWQLRSICSEYGLIRYRLIVEIRWLQALAAEADIPEVAPLSEPASAFLEQLIADFDINEGQQVKAIEDTTNHDVKAVEYYLRNKIKNFEELAHISEFIHFACTSEDINNLAYAQMLRDARDDNLLPAIDRVIDAISGLAHDYADVSMLARTHGQSASPTTLGKEMAVFAQRLIRQRALLAEVTIFGKMNGAVGNYNAHLAAYPDADWPGIATRFIRGMNLEVSPATTQIEPHDFIAEFFHAVMRINTVLTDFSRDIWGYISLGYFKQATVEGEIGSSTMPHKVNPIDFENAEGNLGLANAIMDHLAAKLPISRWQRDLTDSTVLRNLGVGLAHGGVAYASLLRGVGKLQANEARMSADLDDNWIVLAEAVQTVMRIRGISGAYEQLKALTRGKVIDANAMHAFIDTLDLPDDDKQRLLAMRPHDYVGNAPDQARTVPRGGD</sequence>
<dbReference type="InterPro" id="IPR013539">
    <property type="entry name" value="PurB_C"/>
</dbReference>
<evidence type="ECO:0000256" key="3">
    <source>
        <dbReference type="ARBA" id="ARBA00008273"/>
    </source>
</evidence>
<organism evidence="16 17">
    <name type="scientific">Salinisphaera aquimarina</name>
    <dbReference type="NCBI Taxonomy" id="2094031"/>
    <lineage>
        <taxon>Bacteria</taxon>
        <taxon>Pseudomonadati</taxon>
        <taxon>Pseudomonadota</taxon>
        <taxon>Gammaproteobacteria</taxon>
        <taxon>Salinisphaerales</taxon>
        <taxon>Salinisphaeraceae</taxon>
        <taxon>Salinisphaera</taxon>
    </lineage>
</organism>
<protein>
    <recommendedName>
        <fullName evidence="5 12">Adenylosuccinate lyase</fullName>
        <shortName evidence="13">ASL</shortName>
        <ecNumber evidence="4 12">4.3.2.2</ecNumber>
    </recommendedName>
    <alternativeName>
        <fullName evidence="10 13">Adenylosuccinase</fullName>
    </alternativeName>
</protein>
<keyword evidence="7 13" id="KW-0456">Lyase</keyword>
<comment type="similarity">
    <text evidence="3 13">Belongs to the lyase 1 family. Adenylosuccinate lyase subfamily.</text>
</comment>
<comment type="pathway">
    <text evidence="1 13">Purine metabolism; IMP biosynthesis via de novo pathway; 5-amino-1-(5-phospho-D-ribosyl)imidazole-4-carboxamide from 5-amino-1-(5-phospho-D-ribosyl)imidazole-4-carboxylate: step 2/2.</text>
</comment>
<evidence type="ECO:0000313" key="17">
    <source>
        <dbReference type="Proteomes" id="UP001595462"/>
    </source>
</evidence>
<gene>
    <name evidence="16" type="primary">purB</name>
    <name evidence="16" type="ORF">ACFOSU_16660</name>
</gene>
<dbReference type="PRINTS" id="PR00149">
    <property type="entry name" value="FUMRATELYASE"/>
</dbReference>
<comment type="catalytic activity">
    <reaction evidence="8">
        <text>(2S)-2-[5-amino-1-(5-phospho-beta-D-ribosyl)imidazole-4-carboxamido]succinate = 5-amino-1-(5-phospho-beta-D-ribosyl)imidazole-4-carboxamide + fumarate</text>
        <dbReference type="Rhea" id="RHEA:23920"/>
        <dbReference type="ChEBI" id="CHEBI:29806"/>
        <dbReference type="ChEBI" id="CHEBI:58443"/>
        <dbReference type="ChEBI" id="CHEBI:58475"/>
        <dbReference type="EC" id="4.3.2.2"/>
    </reaction>
    <physiologicalReaction direction="left-to-right" evidence="8">
        <dbReference type="Rhea" id="RHEA:23921"/>
    </physiologicalReaction>
</comment>
<comment type="pathway">
    <text evidence="2 13">Purine metabolism; AMP biosynthesis via de novo pathway; AMP from IMP: step 2/2.</text>
</comment>
<dbReference type="EMBL" id="JBHRSS010000008">
    <property type="protein sequence ID" value="MFC3105504.1"/>
    <property type="molecule type" value="Genomic_DNA"/>
</dbReference>
<dbReference type="PANTHER" id="PTHR43411:SF1">
    <property type="entry name" value="ADENYLOSUCCINATE LYASE"/>
    <property type="match status" value="1"/>
</dbReference>
<dbReference type="NCBIfam" id="TIGR00928">
    <property type="entry name" value="purB"/>
    <property type="match status" value="1"/>
</dbReference>
<proteinExistence type="inferred from homology"/>
<dbReference type="InterPro" id="IPR000362">
    <property type="entry name" value="Fumarate_lyase_fam"/>
</dbReference>
<dbReference type="CDD" id="cd01598">
    <property type="entry name" value="PurB"/>
    <property type="match status" value="1"/>
</dbReference>
<evidence type="ECO:0000256" key="12">
    <source>
        <dbReference type="NCBIfam" id="TIGR00928"/>
    </source>
</evidence>
<dbReference type="PROSITE" id="PS00163">
    <property type="entry name" value="FUMARATE_LYASES"/>
    <property type="match status" value="1"/>
</dbReference>
<feature type="domain" description="Fumarate lyase N-terminal" evidence="14">
    <location>
        <begin position="14"/>
        <end position="312"/>
    </location>
</feature>
<evidence type="ECO:0000256" key="4">
    <source>
        <dbReference type="ARBA" id="ARBA00012339"/>
    </source>
</evidence>
<dbReference type="Pfam" id="PF00206">
    <property type="entry name" value="Lyase_1"/>
    <property type="match status" value="1"/>
</dbReference>
<dbReference type="InterPro" id="IPR020557">
    <property type="entry name" value="Fumarate_lyase_CS"/>
</dbReference>
<evidence type="ECO:0000313" key="16">
    <source>
        <dbReference type="EMBL" id="MFC3105504.1"/>
    </source>
</evidence>
<dbReference type="GO" id="GO:0016829">
    <property type="term" value="F:lyase activity"/>
    <property type="evidence" value="ECO:0007669"/>
    <property type="project" value="UniProtKB-KW"/>
</dbReference>
<evidence type="ECO:0000256" key="1">
    <source>
        <dbReference type="ARBA" id="ARBA00004706"/>
    </source>
</evidence>
<comment type="caution">
    <text evidence="16">The sequence shown here is derived from an EMBL/GenBank/DDBJ whole genome shotgun (WGS) entry which is preliminary data.</text>
</comment>
<keyword evidence="17" id="KW-1185">Reference proteome</keyword>
<keyword evidence="6 13" id="KW-0658">Purine biosynthesis</keyword>
<evidence type="ECO:0000256" key="10">
    <source>
        <dbReference type="ARBA" id="ARBA00030717"/>
    </source>
</evidence>
<evidence type="ECO:0000256" key="5">
    <source>
        <dbReference type="ARBA" id="ARBA00017058"/>
    </source>
</evidence>
<evidence type="ECO:0000256" key="11">
    <source>
        <dbReference type="ARBA" id="ARBA00049115"/>
    </source>
</evidence>
<dbReference type="Gene3D" id="1.10.40.30">
    <property type="entry name" value="Fumarase/aspartase (C-terminal domain)"/>
    <property type="match status" value="1"/>
</dbReference>
<dbReference type="Proteomes" id="UP001595462">
    <property type="component" value="Unassembled WGS sequence"/>
</dbReference>
<evidence type="ECO:0000256" key="7">
    <source>
        <dbReference type="ARBA" id="ARBA00023239"/>
    </source>
</evidence>
<accession>A0ABV7ERW7</accession>
<evidence type="ECO:0000256" key="8">
    <source>
        <dbReference type="ARBA" id="ARBA00024477"/>
    </source>
</evidence>
<comment type="function">
    <text evidence="9">Catalyzes two reactions in de novo purine nucleotide biosynthesis. Catalyzes the breakdown of 5-aminoimidazole- (N-succinylocarboxamide) ribotide (SAICAR or 2-[5-amino-1-(5-phospho-beta-D-ribosyl)imidazole-4-carboxamido]succinate) to 5-aminoimidazole-4-carboxamide ribotide (AICAR or 5-amino-1-(5-phospho-beta-D-ribosyl)imidazole-4-carboxamide) and fumarate, and of adenylosuccinate (ADS or N(6)-(1,2-dicarboxyethyl)-AMP) to adenosine monophosphate (AMP) and fumarate.</text>
</comment>
<dbReference type="RefSeq" id="WP_380691372.1">
    <property type="nucleotide sequence ID" value="NZ_JBHRSS010000008.1"/>
</dbReference>
<dbReference type="EC" id="4.3.2.2" evidence="4 12"/>
<dbReference type="NCBIfam" id="NF006764">
    <property type="entry name" value="PRK09285.1"/>
    <property type="match status" value="1"/>
</dbReference>
<name>A0ABV7ERW7_9GAMM</name>
<evidence type="ECO:0000256" key="6">
    <source>
        <dbReference type="ARBA" id="ARBA00022755"/>
    </source>
</evidence>
<dbReference type="InterPro" id="IPR022761">
    <property type="entry name" value="Fumarate_lyase_N"/>
</dbReference>
<dbReference type="SUPFAM" id="SSF48557">
    <property type="entry name" value="L-aspartase-like"/>
    <property type="match status" value="1"/>
</dbReference>
<dbReference type="Gene3D" id="1.20.200.10">
    <property type="entry name" value="Fumarase/aspartase (Central domain)"/>
    <property type="match status" value="1"/>
</dbReference>
<dbReference type="InterPro" id="IPR024083">
    <property type="entry name" value="Fumarase/histidase_N"/>
</dbReference>
<dbReference type="Gene3D" id="1.10.275.10">
    <property type="entry name" value="Fumarase/aspartase (N-terminal domain)"/>
    <property type="match status" value="1"/>
</dbReference>
<reference evidence="17" key="1">
    <citation type="journal article" date="2019" name="Int. J. Syst. Evol. Microbiol.">
        <title>The Global Catalogue of Microorganisms (GCM) 10K type strain sequencing project: providing services to taxonomists for standard genome sequencing and annotation.</title>
        <authorList>
            <consortium name="The Broad Institute Genomics Platform"/>
            <consortium name="The Broad Institute Genome Sequencing Center for Infectious Disease"/>
            <person name="Wu L."/>
            <person name="Ma J."/>
        </authorList>
    </citation>
    <scope>NUCLEOTIDE SEQUENCE [LARGE SCALE GENOMIC DNA]</scope>
    <source>
        <strain evidence="17">KCTC 52640</strain>
    </source>
</reference>
<dbReference type="PANTHER" id="PTHR43411">
    <property type="entry name" value="ADENYLOSUCCINATE LYASE"/>
    <property type="match status" value="1"/>
</dbReference>
<feature type="domain" description="Adenylosuccinate lyase PurB C-terminal" evidence="15">
    <location>
        <begin position="331"/>
        <end position="445"/>
    </location>
</feature>
<evidence type="ECO:0000259" key="14">
    <source>
        <dbReference type="Pfam" id="PF00206"/>
    </source>
</evidence>
<dbReference type="PRINTS" id="PR00145">
    <property type="entry name" value="ARGSUCLYASE"/>
</dbReference>
<dbReference type="InterPro" id="IPR004769">
    <property type="entry name" value="Pur_lyase"/>
</dbReference>
<evidence type="ECO:0000256" key="13">
    <source>
        <dbReference type="RuleBase" id="RU361172"/>
    </source>
</evidence>
<dbReference type="Pfam" id="PF08328">
    <property type="entry name" value="ASL_C"/>
    <property type="match status" value="1"/>
</dbReference>